<dbReference type="Proteomes" id="UP000322234">
    <property type="component" value="Unassembled WGS sequence"/>
</dbReference>
<evidence type="ECO:0000313" key="2">
    <source>
        <dbReference type="EMBL" id="MXQ92920.1"/>
    </source>
</evidence>
<keyword evidence="3" id="KW-1185">Reference proteome</keyword>
<feature type="region of interest" description="Disordered" evidence="1">
    <location>
        <begin position="1"/>
        <end position="126"/>
    </location>
</feature>
<reference evidence="2" key="1">
    <citation type="submission" date="2019-10" db="EMBL/GenBank/DDBJ databases">
        <title>The sequence and de novo assembly of the wild yak genome.</title>
        <authorList>
            <person name="Liu Y."/>
        </authorList>
    </citation>
    <scope>NUCLEOTIDE SEQUENCE [LARGE SCALE GENOMIC DNA]</scope>
    <source>
        <strain evidence="2">WY2019</strain>
    </source>
</reference>
<dbReference type="AlphaFoldDB" id="A0A6B0RS89"/>
<organism evidence="2 3">
    <name type="scientific">Bos mutus</name>
    <name type="common">wild yak</name>
    <dbReference type="NCBI Taxonomy" id="72004"/>
    <lineage>
        <taxon>Eukaryota</taxon>
        <taxon>Metazoa</taxon>
        <taxon>Chordata</taxon>
        <taxon>Craniata</taxon>
        <taxon>Vertebrata</taxon>
        <taxon>Euteleostomi</taxon>
        <taxon>Mammalia</taxon>
        <taxon>Eutheria</taxon>
        <taxon>Laurasiatheria</taxon>
        <taxon>Artiodactyla</taxon>
        <taxon>Ruminantia</taxon>
        <taxon>Pecora</taxon>
        <taxon>Bovidae</taxon>
        <taxon>Bovinae</taxon>
        <taxon>Bos</taxon>
    </lineage>
</organism>
<dbReference type="EMBL" id="VBQZ03000089">
    <property type="protein sequence ID" value="MXQ92920.1"/>
    <property type="molecule type" value="Genomic_DNA"/>
</dbReference>
<evidence type="ECO:0000313" key="3">
    <source>
        <dbReference type="Proteomes" id="UP000322234"/>
    </source>
</evidence>
<protein>
    <submittedName>
        <fullName evidence="2">Uncharacterized protein</fullName>
    </submittedName>
</protein>
<feature type="compositionally biased region" description="Gly residues" evidence="1">
    <location>
        <begin position="36"/>
        <end position="51"/>
    </location>
</feature>
<sequence>MPGRSLSSEREWVGCGEEKKRAEAEEGAGLERGRGPPCGGGPTLAGAGLDGGELEAAGGPPARGRGHAGGGGVGRGEFSAEAGLRRGAGPVRAVARGRVGCGDAGHELRGRRRREPGWRRAERGPAGPLVAPSTGLCLLSLRLVGCRAARCLLRSHLGSHAAPCSPRRPTA</sequence>
<feature type="compositionally biased region" description="Basic and acidic residues" evidence="1">
    <location>
        <begin position="7"/>
        <end position="34"/>
    </location>
</feature>
<feature type="compositionally biased region" description="Low complexity" evidence="1">
    <location>
        <begin position="85"/>
        <end position="98"/>
    </location>
</feature>
<accession>A0A6B0RS89</accession>
<gene>
    <name evidence="2" type="ORF">E5288_WYG017596</name>
</gene>
<comment type="caution">
    <text evidence="2">The sequence shown here is derived from an EMBL/GenBank/DDBJ whole genome shotgun (WGS) entry which is preliminary data.</text>
</comment>
<proteinExistence type="predicted"/>
<evidence type="ECO:0000256" key="1">
    <source>
        <dbReference type="SAM" id="MobiDB-lite"/>
    </source>
</evidence>
<name>A0A6B0RS89_9CETA</name>
<feature type="compositionally biased region" description="Low complexity" evidence="1">
    <location>
        <begin position="54"/>
        <end position="63"/>
    </location>
</feature>